<dbReference type="Proteomes" id="UP001279734">
    <property type="component" value="Unassembled WGS sequence"/>
</dbReference>
<keyword evidence="2" id="KW-1185">Reference proteome</keyword>
<name>A0AAD3XU07_NEPGR</name>
<gene>
    <name evidence="1" type="ORF">Nepgr_018116</name>
</gene>
<sequence>MLLNGTAEPVEHTRWLAVPWELLQFLDYDADLSSTVLLPFSERALLIPWDLSDSLLTAGGSALLMEADARSICLFKPC</sequence>
<dbReference type="AlphaFoldDB" id="A0AAD3XU07"/>
<proteinExistence type="predicted"/>
<reference evidence="1" key="1">
    <citation type="submission" date="2023-05" db="EMBL/GenBank/DDBJ databases">
        <title>Nepenthes gracilis genome sequencing.</title>
        <authorList>
            <person name="Fukushima K."/>
        </authorList>
    </citation>
    <scope>NUCLEOTIDE SEQUENCE</scope>
    <source>
        <strain evidence="1">SING2019-196</strain>
    </source>
</reference>
<dbReference type="EMBL" id="BSYO01000016">
    <property type="protein sequence ID" value="GMH16275.1"/>
    <property type="molecule type" value="Genomic_DNA"/>
</dbReference>
<evidence type="ECO:0000313" key="1">
    <source>
        <dbReference type="EMBL" id="GMH16275.1"/>
    </source>
</evidence>
<comment type="caution">
    <text evidence="1">The sequence shown here is derived from an EMBL/GenBank/DDBJ whole genome shotgun (WGS) entry which is preliminary data.</text>
</comment>
<accession>A0AAD3XU07</accession>
<organism evidence="1 2">
    <name type="scientific">Nepenthes gracilis</name>
    <name type="common">Slender pitcher plant</name>
    <dbReference type="NCBI Taxonomy" id="150966"/>
    <lineage>
        <taxon>Eukaryota</taxon>
        <taxon>Viridiplantae</taxon>
        <taxon>Streptophyta</taxon>
        <taxon>Embryophyta</taxon>
        <taxon>Tracheophyta</taxon>
        <taxon>Spermatophyta</taxon>
        <taxon>Magnoliopsida</taxon>
        <taxon>eudicotyledons</taxon>
        <taxon>Gunneridae</taxon>
        <taxon>Pentapetalae</taxon>
        <taxon>Caryophyllales</taxon>
        <taxon>Nepenthaceae</taxon>
        <taxon>Nepenthes</taxon>
    </lineage>
</organism>
<evidence type="ECO:0000313" key="2">
    <source>
        <dbReference type="Proteomes" id="UP001279734"/>
    </source>
</evidence>
<protein>
    <submittedName>
        <fullName evidence="1">Uncharacterized protein</fullName>
    </submittedName>
</protein>